<organism evidence="1 2">
    <name type="scientific">Penicillium hordei</name>
    <dbReference type="NCBI Taxonomy" id="40994"/>
    <lineage>
        <taxon>Eukaryota</taxon>
        <taxon>Fungi</taxon>
        <taxon>Dikarya</taxon>
        <taxon>Ascomycota</taxon>
        <taxon>Pezizomycotina</taxon>
        <taxon>Eurotiomycetes</taxon>
        <taxon>Eurotiomycetidae</taxon>
        <taxon>Eurotiales</taxon>
        <taxon>Aspergillaceae</taxon>
        <taxon>Penicillium</taxon>
    </lineage>
</organism>
<sequence>MRNKKDAKDAVMDIGMEYGLITKEIMDQRAPNVRLVVEESMLARDKKVGQAIKTLAKHISTSDACFVFELLQNADNNRFTNANAQSESPFIAFKIYSDRIVVECNEDGFTASDLSAICTVGESPKSASHGYIGAKGIGLKSVFIATWKVHIQSGHFSFCFQHKGDQGLGMVQPVWEDADVLPNALTRMTLYLHEDGDPQEIDFLRQTIFKQLNDLQQAYLLFLRNLKEIRVFFYNEDGELQNSKKFCVGDIHDSRHSLETELTDENGQITVEYRHYHVTRQVATDLPKSNNSNIPDTEEATRASLRAEVFLAFPLTHLNEPLLEQQDIFAFLPIRGSSFEFLIHSDFDTTANRQDISNSGRNMAHRSWIAQAFLKAVLEFCEDPDLCYLWPRFLPSTEGDENNFWTDLSGSIKQLIHGTPVLKSQHSNSLRKIDDVVIPTPDFMDDNQSPLLEDSTLDPFLSNKYPPDCIKSLERYGLERMSHDLVIRMLRDDLENPASRMKSEITSAEWHSQFARLLLQVDKGSIGKLALIPLRFGRWVSVSAWSIYLPTTNGIPVPPGVDMQIIEPTAVANKDRHRLFAHLGATEAKVYAVRQYIHMHHDIFGRRVSRTNSIAHLRFLYLTHVDEVESCYKDIAVHSEDGHVGYPHREDFYLRTGHPYGPESLLPADNTHGLQLFFLHPEYLNATITPSSEHRSWRNWLRRFVHVHKRLSLVSRDWDDLSESLRYIAEHRPERFLGFLEYLWKYDGDSISRDDELIQLIKDTDASSFCIADIKPTDMDQTFLPLPRLQRLCSRFMEANEPFPFLKIDEIASSEELSPKWMFLHSVFSVGKDDDLEFVLKILWWINAEDRKHLDDLHLKNPKRILDIYVTIDSKCLGSQDPQAARTEAREYIEHYNLVFMPHPGNPKNYAAEWFKWKPFRWDSPSDMLSAYCLKHSYSQLVDEDQLDQLSRFMKRTMSIPDFSWEDMIVELEVIRDNGFEDLDRVFAIYEWISKLDILAFADELRNEFQTKDLIFVVNKGEPGWYKSSRCLWSTTEIRGKVTLNGHYEDLERFFIEGIGVQMLTLQMVYDDLLQAGPQASYSEIKDKIWSLNALLQTESESESSHVDPDSLMLAYVLPIINTDGTTSLVTSGAEFAIADQDYLAVHFLGRIKLLHYSLEDVGHLSVFLKWANLTHRYLSTAVRKFTPVPGETRPLIPRRDQDLKRKAHGLVLVAATFNSPRYQTNPARLYEMLRTTSIEMTNGISSVLSITQDGNVTEVKESIGSLHISETPTGLTIYVPLDNKEQELCFSSLLPVQLTEWLMQDPITQIPDKIDSSLLTAITTLQR</sequence>
<dbReference type="RefSeq" id="XP_056748486.1">
    <property type="nucleotide sequence ID" value="XM_056903199.1"/>
</dbReference>
<dbReference type="EMBL" id="JAQJAE010000006">
    <property type="protein sequence ID" value="KAJ5589467.1"/>
    <property type="molecule type" value="Genomic_DNA"/>
</dbReference>
<dbReference type="SUPFAM" id="SSF55874">
    <property type="entry name" value="ATPase domain of HSP90 chaperone/DNA topoisomerase II/histidine kinase"/>
    <property type="match status" value="1"/>
</dbReference>
<dbReference type="PANTHER" id="PTHR32387">
    <property type="entry name" value="WU:FJ29H11"/>
    <property type="match status" value="1"/>
</dbReference>
<dbReference type="InterPro" id="IPR036890">
    <property type="entry name" value="HATPase_C_sf"/>
</dbReference>
<comment type="caution">
    <text evidence="1">The sequence shown here is derived from an EMBL/GenBank/DDBJ whole genome shotgun (WGS) entry which is preliminary data.</text>
</comment>
<dbReference type="Gene3D" id="3.30.565.10">
    <property type="entry name" value="Histidine kinase-like ATPase, C-terminal domain"/>
    <property type="match status" value="1"/>
</dbReference>
<evidence type="ECO:0000313" key="2">
    <source>
        <dbReference type="Proteomes" id="UP001213799"/>
    </source>
</evidence>
<name>A0AAD6DPI8_9EURO</name>
<dbReference type="PANTHER" id="PTHR32387:SF0">
    <property type="entry name" value="PROTEIN NO VEIN"/>
    <property type="match status" value="1"/>
</dbReference>
<gene>
    <name evidence="1" type="ORF">N7537_012145</name>
</gene>
<reference evidence="1" key="1">
    <citation type="journal article" date="2023" name="IMA Fungus">
        <title>Comparative genomic study of the Penicillium genus elucidates a diverse pangenome and 15 lateral gene transfer events.</title>
        <authorList>
            <person name="Petersen C."/>
            <person name="Sorensen T."/>
            <person name="Nielsen M.R."/>
            <person name="Sondergaard T.E."/>
            <person name="Sorensen J.L."/>
            <person name="Fitzpatrick D.A."/>
            <person name="Frisvad J.C."/>
            <person name="Nielsen K.L."/>
        </authorList>
    </citation>
    <scope>NUCLEOTIDE SEQUENCE</scope>
    <source>
        <strain evidence="1">IBT 12815</strain>
    </source>
</reference>
<proteinExistence type="predicted"/>
<reference evidence="1" key="2">
    <citation type="submission" date="2023-01" db="EMBL/GenBank/DDBJ databases">
        <authorList>
            <person name="Petersen C."/>
        </authorList>
    </citation>
    <scope>NUCLEOTIDE SEQUENCE</scope>
    <source>
        <strain evidence="1">IBT 12815</strain>
    </source>
</reference>
<evidence type="ECO:0000313" key="1">
    <source>
        <dbReference type="EMBL" id="KAJ5589467.1"/>
    </source>
</evidence>
<dbReference type="GeneID" id="81593441"/>
<keyword evidence="2" id="KW-1185">Reference proteome</keyword>
<accession>A0AAD6DPI8</accession>
<dbReference type="InterPro" id="IPR052957">
    <property type="entry name" value="Auxin_embryo_med"/>
</dbReference>
<protein>
    <submittedName>
        <fullName evidence="1">Uncharacterized protein</fullName>
    </submittedName>
</protein>
<dbReference type="Proteomes" id="UP001213799">
    <property type="component" value="Unassembled WGS sequence"/>
</dbReference>